<proteinExistence type="inferred from homology"/>
<feature type="domain" description="Cytosol aminopeptidase" evidence="5">
    <location>
        <begin position="2"/>
        <end position="97"/>
    </location>
</feature>
<dbReference type="Gene3D" id="3.40.630.10">
    <property type="entry name" value="Zn peptidases"/>
    <property type="match status" value="1"/>
</dbReference>
<protein>
    <submittedName>
        <fullName evidence="6">Cytosol aminopeptidase</fullName>
    </submittedName>
</protein>
<comment type="caution">
    <text evidence="6">The sequence shown here is derived from an EMBL/GenBank/DDBJ whole genome shotgun (WGS) entry which is preliminary data.</text>
</comment>
<evidence type="ECO:0000259" key="5">
    <source>
        <dbReference type="Pfam" id="PF00883"/>
    </source>
</evidence>
<dbReference type="Proteomes" id="UP000299084">
    <property type="component" value="Unassembled WGS sequence"/>
</dbReference>
<dbReference type="PANTHER" id="PTHR11963">
    <property type="entry name" value="LEUCINE AMINOPEPTIDASE-RELATED"/>
    <property type="match status" value="1"/>
</dbReference>
<dbReference type="EMBL" id="JWIN03000008">
    <property type="protein sequence ID" value="KAB1275279.1"/>
    <property type="molecule type" value="Genomic_DNA"/>
</dbReference>
<accession>A0A5N4DW02</accession>
<keyword evidence="7" id="KW-1185">Reference proteome</keyword>
<evidence type="ECO:0000256" key="2">
    <source>
        <dbReference type="ARBA" id="ARBA00022438"/>
    </source>
</evidence>
<evidence type="ECO:0000313" key="7">
    <source>
        <dbReference type="Proteomes" id="UP000299084"/>
    </source>
</evidence>
<dbReference type="AlphaFoldDB" id="A0A5N4DW02"/>
<evidence type="ECO:0000256" key="4">
    <source>
        <dbReference type="ARBA" id="ARBA00022801"/>
    </source>
</evidence>
<gene>
    <name evidence="6" type="ORF">Cadr_000009961</name>
</gene>
<dbReference type="SUPFAM" id="SSF53187">
    <property type="entry name" value="Zn-dependent exopeptidases"/>
    <property type="match status" value="1"/>
</dbReference>
<dbReference type="PANTHER" id="PTHR11963:SF23">
    <property type="entry name" value="CYTOSOL AMINOPEPTIDASE"/>
    <property type="match status" value="1"/>
</dbReference>
<keyword evidence="3" id="KW-0645">Protease</keyword>
<evidence type="ECO:0000256" key="1">
    <source>
        <dbReference type="ARBA" id="ARBA00009528"/>
    </source>
</evidence>
<dbReference type="InterPro" id="IPR000819">
    <property type="entry name" value="Peptidase_M17_C"/>
</dbReference>
<keyword evidence="4" id="KW-0378">Hydrolase</keyword>
<sequence>MSFDPGSSHIKAATDINLMKAEMGGAAVCSAIMSATKFSLLLNVIDLVLFVNVTQGIISPTSQEMSLEVIRAKNRKTIQVDNIDAEQRILADILYHVHIFSIHQKCDLNRCHRHSFGEGHLSLEVLPVHSSGIPNYLRPTLKWRTTSGGCLCLKIA</sequence>
<evidence type="ECO:0000313" key="6">
    <source>
        <dbReference type="EMBL" id="KAB1275279.1"/>
    </source>
</evidence>
<dbReference type="GO" id="GO:0006508">
    <property type="term" value="P:proteolysis"/>
    <property type="evidence" value="ECO:0007669"/>
    <property type="project" value="UniProtKB-KW"/>
</dbReference>
<dbReference type="GO" id="GO:0070006">
    <property type="term" value="F:metalloaminopeptidase activity"/>
    <property type="evidence" value="ECO:0007669"/>
    <property type="project" value="InterPro"/>
</dbReference>
<evidence type="ECO:0000256" key="3">
    <source>
        <dbReference type="ARBA" id="ARBA00022670"/>
    </source>
</evidence>
<name>A0A5N4DW02_CAMDR</name>
<dbReference type="Pfam" id="PF00883">
    <property type="entry name" value="Peptidase_M17"/>
    <property type="match status" value="1"/>
</dbReference>
<dbReference type="InterPro" id="IPR011356">
    <property type="entry name" value="Leucine_aapep/pepB"/>
</dbReference>
<organism evidence="6 7">
    <name type="scientific">Camelus dromedarius</name>
    <name type="common">Dromedary</name>
    <name type="synonym">Arabian camel</name>
    <dbReference type="NCBI Taxonomy" id="9838"/>
    <lineage>
        <taxon>Eukaryota</taxon>
        <taxon>Metazoa</taxon>
        <taxon>Chordata</taxon>
        <taxon>Craniata</taxon>
        <taxon>Vertebrata</taxon>
        <taxon>Euteleostomi</taxon>
        <taxon>Mammalia</taxon>
        <taxon>Eutheria</taxon>
        <taxon>Laurasiatheria</taxon>
        <taxon>Artiodactyla</taxon>
        <taxon>Tylopoda</taxon>
        <taxon>Camelidae</taxon>
        <taxon>Camelus</taxon>
    </lineage>
</organism>
<keyword evidence="2 6" id="KW-0031">Aminopeptidase</keyword>
<dbReference type="GO" id="GO:0030145">
    <property type="term" value="F:manganese ion binding"/>
    <property type="evidence" value="ECO:0007669"/>
    <property type="project" value="InterPro"/>
</dbReference>
<reference evidence="6 7" key="1">
    <citation type="journal article" date="2019" name="Mol. Ecol. Resour.">
        <title>Improving Illumina assemblies with Hi-C and long reads: an example with the North African dromedary.</title>
        <authorList>
            <person name="Elbers J.P."/>
            <person name="Rogers M.F."/>
            <person name="Perelman P.L."/>
            <person name="Proskuryakova A.A."/>
            <person name="Serdyukova N.A."/>
            <person name="Johnson W.E."/>
            <person name="Horin P."/>
            <person name="Corander J."/>
            <person name="Murphy D."/>
            <person name="Burger P.A."/>
        </authorList>
    </citation>
    <scope>NUCLEOTIDE SEQUENCE [LARGE SCALE GENOMIC DNA]</scope>
    <source>
        <strain evidence="6">Drom800</strain>
        <tissue evidence="6">Blood</tissue>
    </source>
</reference>
<dbReference type="GO" id="GO:0005737">
    <property type="term" value="C:cytoplasm"/>
    <property type="evidence" value="ECO:0007669"/>
    <property type="project" value="InterPro"/>
</dbReference>
<comment type="similarity">
    <text evidence="1">Belongs to the peptidase M17 family.</text>
</comment>